<reference evidence="3" key="1">
    <citation type="submission" date="2019-03" db="EMBL/GenBank/DDBJ databases">
        <title>Single cell metagenomics reveals metabolic interactions within the superorganism composed of flagellate Streblomastix strix and complex community of Bacteroidetes bacteria on its surface.</title>
        <authorList>
            <person name="Treitli S.C."/>
            <person name="Kolisko M."/>
            <person name="Husnik F."/>
            <person name="Keeling P."/>
            <person name="Hampl V."/>
        </authorList>
    </citation>
    <scope>NUCLEOTIDE SEQUENCE</scope>
    <source>
        <strain evidence="3">STM</strain>
    </source>
</reference>
<evidence type="ECO:0000313" key="4">
    <source>
        <dbReference type="EMBL" id="KAA6334117.1"/>
    </source>
</evidence>
<keyword evidence="2" id="KW-1133">Transmembrane helix</keyword>
<dbReference type="Pfam" id="PF13181">
    <property type="entry name" value="TPR_8"/>
    <property type="match status" value="1"/>
</dbReference>
<dbReference type="InterPro" id="IPR011990">
    <property type="entry name" value="TPR-like_helical_dom_sf"/>
</dbReference>
<dbReference type="EMBL" id="SNRY01001033">
    <property type="protein sequence ID" value="KAA6334109.1"/>
    <property type="molecule type" value="Genomic_DNA"/>
</dbReference>
<dbReference type="Gene3D" id="1.25.40.10">
    <property type="entry name" value="Tetratricopeptide repeat domain"/>
    <property type="match status" value="2"/>
</dbReference>
<keyword evidence="2" id="KW-0472">Membrane</keyword>
<evidence type="ECO:0000256" key="1">
    <source>
        <dbReference type="SAM" id="Coils"/>
    </source>
</evidence>
<protein>
    <submittedName>
        <fullName evidence="3">Uncharacterized protein</fullName>
    </submittedName>
</protein>
<organism evidence="3">
    <name type="scientific">termite gut metagenome</name>
    <dbReference type="NCBI Taxonomy" id="433724"/>
    <lineage>
        <taxon>unclassified sequences</taxon>
        <taxon>metagenomes</taxon>
        <taxon>organismal metagenomes</taxon>
    </lineage>
</organism>
<sequence length="348" mass="40422">MIQVQELERQIAGVQKSVDNKIRMQISIFMGGIALVVGLAGFIAYKKFEKELEEVKKIKEEATKDKNVVSEVKNQAEKELSNMKERINKEMQNDKAPNEQSPELQKDIKTYVKKTTKSIEEYTADDWFFLGYDAQMKEKHEDACFYYRKATEIKPNYAEVYYNWGTVLFHLAQLKSDPALFEESCDKYQKAVENKPNFAEAYTNWGAALLKLALLKSDPARFEESIIKYKEAIRIKPDHANAYNNWGYTLLQLFKLRNNLDSRKQEEIEALLLKANEIRKETGSYNLACLYALTGKDGKACQYLEEDLKNNQGIRGRDFIENDVGFTTLKESPRFRQLLDKYFPPEES</sequence>
<dbReference type="EMBL" id="SNRY01001033">
    <property type="protein sequence ID" value="KAA6334117.1"/>
    <property type="molecule type" value="Genomic_DNA"/>
</dbReference>
<dbReference type="PANTHER" id="PTHR45005">
    <property type="match status" value="1"/>
</dbReference>
<evidence type="ECO:0000313" key="3">
    <source>
        <dbReference type="EMBL" id="KAA6334109.1"/>
    </source>
</evidence>
<dbReference type="AlphaFoldDB" id="A0A5J4RKK3"/>
<dbReference type="NCBIfam" id="NF047558">
    <property type="entry name" value="TPR_END_plus"/>
    <property type="match status" value="1"/>
</dbReference>
<dbReference type="InterPro" id="IPR053277">
    <property type="entry name" value="Endomembrane_traffic_mod"/>
</dbReference>
<feature type="transmembrane region" description="Helical" evidence="2">
    <location>
        <begin position="26"/>
        <end position="45"/>
    </location>
</feature>
<dbReference type="InterPro" id="IPR019734">
    <property type="entry name" value="TPR_rpt"/>
</dbReference>
<dbReference type="SUPFAM" id="SSF48452">
    <property type="entry name" value="TPR-like"/>
    <property type="match status" value="1"/>
</dbReference>
<accession>A0A5J4RKK3</accession>
<dbReference type="Pfam" id="PF13414">
    <property type="entry name" value="TPR_11"/>
    <property type="match status" value="1"/>
</dbReference>
<dbReference type="SMART" id="SM00028">
    <property type="entry name" value="TPR"/>
    <property type="match status" value="4"/>
</dbReference>
<feature type="coiled-coil region" evidence="1">
    <location>
        <begin position="4"/>
        <end position="93"/>
    </location>
</feature>
<proteinExistence type="predicted"/>
<name>A0A5J4RKK3_9ZZZZ</name>
<gene>
    <name evidence="3" type="ORF">EZS27_017537</name>
    <name evidence="4" type="ORF">EZS27_017545</name>
</gene>
<keyword evidence="2" id="KW-0812">Transmembrane</keyword>
<dbReference type="PANTHER" id="PTHR45005:SF2">
    <property type="entry name" value="PROTEIN HLB1"/>
    <property type="match status" value="1"/>
</dbReference>
<dbReference type="PROSITE" id="PS50005">
    <property type="entry name" value="TPR"/>
    <property type="match status" value="1"/>
</dbReference>
<evidence type="ECO:0000256" key="2">
    <source>
        <dbReference type="SAM" id="Phobius"/>
    </source>
</evidence>
<comment type="caution">
    <text evidence="3">The sequence shown here is derived from an EMBL/GenBank/DDBJ whole genome shotgun (WGS) entry which is preliminary data.</text>
</comment>
<keyword evidence="1" id="KW-0175">Coiled coil</keyword>